<dbReference type="STRING" id="164328.H3GE30"/>
<keyword evidence="2" id="KW-1133">Transmembrane helix</keyword>
<dbReference type="Gene3D" id="3.40.50.300">
    <property type="entry name" value="P-loop containing nucleotide triphosphate hydrolases"/>
    <property type="match status" value="1"/>
</dbReference>
<dbReference type="EMBL" id="DS566002">
    <property type="status" value="NOT_ANNOTATED_CDS"/>
    <property type="molecule type" value="Genomic_DNA"/>
</dbReference>
<dbReference type="AlphaFoldDB" id="H3GE30"/>
<evidence type="ECO:0000313" key="4">
    <source>
        <dbReference type="EnsemblProtists" id="Phyra73876"/>
    </source>
</evidence>
<dbReference type="InterPro" id="IPR003439">
    <property type="entry name" value="ABC_transporter-like_ATP-bd"/>
</dbReference>
<name>H3GE30_PHYRM</name>
<keyword evidence="1" id="KW-0813">Transport</keyword>
<organism evidence="4 5">
    <name type="scientific">Phytophthora ramorum</name>
    <name type="common">Sudden oak death agent</name>
    <dbReference type="NCBI Taxonomy" id="164328"/>
    <lineage>
        <taxon>Eukaryota</taxon>
        <taxon>Sar</taxon>
        <taxon>Stramenopiles</taxon>
        <taxon>Oomycota</taxon>
        <taxon>Peronosporomycetes</taxon>
        <taxon>Peronosporales</taxon>
        <taxon>Peronosporaceae</taxon>
        <taxon>Phytophthora</taxon>
    </lineage>
</organism>
<accession>H3GE30</accession>
<evidence type="ECO:0000256" key="1">
    <source>
        <dbReference type="ARBA" id="ARBA00022448"/>
    </source>
</evidence>
<keyword evidence="2" id="KW-0812">Transmembrane</keyword>
<evidence type="ECO:0000256" key="2">
    <source>
        <dbReference type="SAM" id="Phobius"/>
    </source>
</evidence>
<evidence type="ECO:0000259" key="3">
    <source>
        <dbReference type="Pfam" id="PF00005"/>
    </source>
</evidence>
<dbReference type="InterPro" id="IPR027417">
    <property type="entry name" value="P-loop_NTPase"/>
</dbReference>
<feature type="transmembrane region" description="Helical" evidence="2">
    <location>
        <begin position="283"/>
        <end position="306"/>
    </location>
</feature>
<dbReference type="Proteomes" id="UP000005238">
    <property type="component" value="Unassembled WGS sequence"/>
</dbReference>
<feature type="transmembrane region" description="Helical" evidence="2">
    <location>
        <begin position="213"/>
        <end position="230"/>
    </location>
</feature>
<feature type="transmembrane region" description="Helical" evidence="2">
    <location>
        <begin position="185"/>
        <end position="201"/>
    </location>
</feature>
<keyword evidence="2" id="KW-0472">Membrane</keyword>
<dbReference type="PANTHER" id="PTHR19241">
    <property type="entry name" value="ATP-BINDING CASSETTE TRANSPORTER"/>
    <property type="match status" value="1"/>
</dbReference>
<reference evidence="4" key="2">
    <citation type="submission" date="2015-06" db="UniProtKB">
        <authorList>
            <consortium name="EnsemblProtists"/>
        </authorList>
    </citation>
    <scope>IDENTIFICATION</scope>
    <source>
        <strain evidence="4">Pr102</strain>
    </source>
</reference>
<feature type="transmembrane region" description="Helical" evidence="2">
    <location>
        <begin position="251"/>
        <end position="271"/>
    </location>
</feature>
<dbReference type="SUPFAM" id="SSF52540">
    <property type="entry name" value="P-loop containing nucleoside triphosphate hydrolases"/>
    <property type="match status" value="1"/>
</dbReference>
<keyword evidence="5" id="KW-1185">Reference proteome</keyword>
<dbReference type="GO" id="GO:0005524">
    <property type="term" value="F:ATP binding"/>
    <property type="evidence" value="ECO:0007669"/>
    <property type="project" value="InterPro"/>
</dbReference>
<dbReference type="VEuPathDB" id="FungiDB:KRP22_13728"/>
<dbReference type="Pfam" id="PF00005">
    <property type="entry name" value="ABC_tran"/>
    <property type="match status" value="1"/>
</dbReference>
<reference evidence="5" key="1">
    <citation type="journal article" date="2006" name="Science">
        <title>Phytophthora genome sequences uncover evolutionary origins and mechanisms of pathogenesis.</title>
        <authorList>
            <person name="Tyler B.M."/>
            <person name="Tripathy S."/>
            <person name="Zhang X."/>
            <person name="Dehal P."/>
            <person name="Jiang R.H."/>
            <person name="Aerts A."/>
            <person name="Arredondo F.D."/>
            <person name="Baxter L."/>
            <person name="Bensasson D."/>
            <person name="Beynon J.L."/>
            <person name="Chapman J."/>
            <person name="Damasceno C.M."/>
            <person name="Dorrance A.E."/>
            <person name="Dou D."/>
            <person name="Dickerman A.W."/>
            <person name="Dubchak I.L."/>
            <person name="Garbelotto M."/>
            <person name="Gijzen M."/>
            <person name="Gordon S.G."/>
            <person name="Govers F."/>
            <person name="Grunwald N.J."/>
            <person name="Huang W."/>
            <person name="Ivors K.L."/>
            <person name="Jones R.W."/>
            <person name="Kamoun S."/>
            <person name="Krampis K."/>
            <person name="Lamour K.H."/>
            <person name="Lee M.K."/>
            <person name="McDonald W.H."/>
            <person name="Medina M."/>
            <person name="Meijer H.J."/>
            <person name="Nordberg E.K."/>
            <person name="Maclean D.J."/>
            <person name="Ospina-Giraldo M.D."/>
            <person name="Morris P.F."/>
            <person name="Phuntumart V."/>
            <person name="Putnam N.H."/>
            <person name="Rash S."/>
            <person name="Rose J.K."/>
            <person name="Sakihama Y."/>
            <person name="Salamov A.A."/>
            <person name="Savidor A."/>
            <person name="Scheuring C.F."/>
            <person name="Smith B.M."/>
            <person name="Sobral B.W."/>
            <person name="Terry A."/>
            <person name="Torto-Alalibo T.A."/>
            <person name="Win J."/>
            <person name="Xu Z."/>
            <person name="Zhang H."/>
            <person name="Grigoriev I.V."/>
            <person name="Rokhsar D.S."/>
            <person name="Boore J.L."/>
        </authorList>
    </citation>
    <scope>NUCLEOTIDE SEQUENCE [LARGE SCALE GENOMIC DNA]</scope>
    <source>
        <strain evidence="5">Pr102</strain>
    </source>
</reference>
<dbReference type="eggNOG" id="KOG0065">
    <property type="taxonomic scope" value="Eukaryota"/>
</dbReference>
<feature type="domain" description="ABC transporter" evidence="3">
    <location>
        <begin position="341"/>
        <end position="383"/>
    </location>
</feature>
<dbReference type="GO" id="GO:0016887">
    <property type="term" value="F:ATP hydrolysis activity"/>
    <property type="evidence" value="ECO:0007669"/>
    <property type="project" value="InterPro"/>
</dbReference>
<evidence type="ECO:0000313" key="5">
    <source>
        <dbReference type="Proteomes" id="UP000005238"/>
    </source>
</evidence>
<proteinExistence type="predicted"/>
<dbReference type="InParanoid" id="H3GE30"/>
<protein>
    <recommendedName>
        <fullName evidence="3">ABC transporter domain-containing protein</fullName>
    </recommendedName>
</protein>
<dbReference type="EnsemblProtists" id="Phyra73876">
    <property type="protein sequence ID" value="Phyra73876"/>
    <property type="gene ID" value="Phyra73876"/>
</dbReference>
<dbReference type="HOGENOM" id="CLU_706917_0_0_1"/>
<sequence length="391" mass="43938">MLRQLGPACTSSSEHSTGLDSATAFDIITTQRSIAKTLGKTVVISLLQPSPEIFALFDNVLILNAGEVMYHALPYFESLGFQCPPHRDTADFLLDLGTNQRVKYQNALPVGMTEHPRWPFEFGQFFQRSGMYRHTLARLDEPWKDELISSAAEFIEFTPTFQQTFVQNAMAVTWRKMVIAIRNKAFIHVRGFMVIVIALLYDSLFYQLEPTDVQVTMGILFQSLFFLGLGQYAQVPGYCSIRAIFYKQRRANYICTTAKFRGLLMKMGEYFLSLYDVPFDASWIWLGILVLFAIYAIFMVLGWAVLEYKRYESPEHVTLTVETAAATDDYTSHSTGYALLGSITALMGSTGAGKTTLMDVIAGRKTSGTVQGKVLLNGYEASDLASWRALF</sequence>